<feature type="region of interest" description="Disordered" evidence="1">
    <location>
        <begin position="243"/>
        <end position="282"/>
    </location>
</feature>
<evidence type="ECO:0000313" key="3">
    <source>
        <dbReference type="RefSeq" id="XP_014033286.1"/>
    </source>
</evidence>
<dbReference type="InterPro" id="IPR038891">
    <property type="entry name" value="FSIP2"/>
</dbReference>
<dbReference type="OrthoDB" id="8909115at2759"/>
<feature type="compositionally biased region" description="Basic and acidic residues" evidence="1">
    <location>
        <begin position="848"/>
        <end position="860"/>
    </location>
</feature>
<feature type="region of interest" description="Disordered" evidence="1">
    <location>
        <begin position="1638"/>
        <end position="1659"/>
    </location>
</feature>
<feature type="compositionally biased region" description="Basic and acidic residues" evidence="1">
    <location>
        <begin position="1543"/>
        <end position="1555"/>
    </location>
</feature>
<feature type="compositionally biased region" description="Basic residues" evidence="1">
    <location>
        <begin position="254"/>
        <end position="267"/>
    </location>
</feature>
<feature type="compositionally biased region" description="Polar residues" evidence="1">
    <location>
        <begin position="1639"/>
        <end position="1659"/>
    </location>
</feature>
<feature type="region of interest" description="Disordered" evidence="1">
    <location>
        <begin position="916"/>
        <end position="975"/>
    </location>
</feature>
<dbReference type="GeneID" id="106588636"/>
<evidence type="ECO:0000313" key="2">
    <source>
        <dbReference type="Proteomes" id="UP001652741"/>
    </source>
</evidence>
<dbReference type="PANTHER" id="PTHR47315">
    <property type="entry name" value="FIBROUS SHEATH INTERACTING PROTEIN 2"/>
    <property type="match status" value="1"/>
</dbReference>
<feature type="compositionally biased region" description="Polar residues" evidence="1">
    <location>
        <begin position="918"/>
        <end position="943"/>
    </location>
</feature>
<dbReference type="RefSeq" id="XP_014033286.1">
    <property type="nucleotide sequence ID" value="XM_014177811.2"/>
</dbReference>
<organism evidence="2 3">
    <name type="scientific">Salmo salar</name>
    <name type="common">Atlantic salmon</name>
    <dbReference type="NCBI Taxonomy" id="8030"/>
    <lineage>
        <taxon>Eukaryota</taxon>
        <taxon>Metazoa</taxon>
        <taxon>Chordata</taxon>
        <taxon>Craniata</taxon>
        <taxon>Vertebrata</taxon>
        <taxon>Euteleostomi</taxon>
        <taxon>Actinopterygii</taxon>
        <taxon>Neopterygii</taxon>
        <taxon>Teleostei</taxon>
        <taxon>Protacanthopterygii</taxon>
        <taxon>Salmoniformes</taxon>
        <taxon>Salmonidae</taxon>
        <taxon>Salmoninae</taxon>
        <taxon>Salmo</taxon>
    </lineage>
</organism>
<feature type="compositionally biased region" description="Low complexity" evidence="1">
    <location>
        <begin position="946"/>
        <end position="972"/>
    </location>
</feature>
<feature type="region of interest" description="Disordered" evidence="1">
    <location>
        <begin position="590"/>
        <end position="634"/>
    </location>
</feature>
<dbReference type="Proteomes" id="UP001652741">
    <property type="component" value="Chromosome ssa27"/>
</dbReference>
<protein>
    <submittedName>
        <fullName evidence="3">Uncharacterized protein isoform X1</fullName>
    </submittedName>
</protein>
<name>A0A1S3Q080_SALSA</name>
<feature type="region of interest" description="Disordered" evidence="1">
    <location>
        <begin position="508"/>
        <end position="550"/>
    </location>
</feature>
<feature type="region of interest" description="Disordered" evidence="1">
    <location>
        <begin position="1527"/>
        <end position="1560"/>
    </location>
</feature>
<keyword evidence="2" id="KW-1185">Reference proteome</keyword>
<feature type="region of interest" description="Disordered" evidence="1">
    <location>
        <begin position="1432"/>
        <end position="1475"/>
    </location>
</feature>
<proteinExistence type="predicted"/>
<reference evidence="3" key="1">
    <citation type="submission" date="2025-08" db="UniProtKB">
        <authorList>
            <consortium name="RefSeq"/>
        </authorList>
    </citation>
    <scope>IDENTIFICATION</scope>
</reference>
<evidence type="ECO:0000256" key="1">
    <source>
        <dbReference type="SAM" id="MobiDB-lite"/>
    </source>
</evidence>
<gene>
    <name evidence="3" type="primary">LOC106588636</name>
</gene>
<feature type="region of interest" description="Disordered" evidence="1">
    <location>
        <begin position="439"/>
        <end position="496"/>
    </location>
</feature>
<feature type="compositionally biased region" description="Low complexity" evidence="1">
    <location>
        <begin position="523"/>
        <end position="550"/>
    </location>
</feature>
<feature type="compositionally biased region" description="Low complexity" evidence="1">
    <location>
        <begin position="439"/>
        <end position="475"/>
    </location>
</feature>
<feature type="region of interest" description="Disordered" evidence="1">
    <location>
        <begin position="845"/>
        <end position="875"/>
    </location>
</feature>
<feature type="compositionally biased region" description="Polar residues" evidence="1">
    <location>
        <begin position="1464"/>
        <end position="1474"/>
    </location>
</feature>
<accession>A0A1S3Q080</accession>
<sequence>MEHMGAGKQTTPHPLDLPIRGKIPVVSGVSNVYHTTRLCERLFQPKSDFDLTDPNGYLLSSGYSSLHDPNLRKYLHRKDIHQRLLNLGFITKDEKIICSVKELNRYRDHLADVELDWGRIFRTEQKESVRKFLTLQQQGQIPEHVTLSDVTEWLLHRGRSLFRKRQQSNRARRFPSKYGLEEDCYLARLPSIAMGGNMVDLDCCPSFTCRSELLWNAKGRALLQEVSKEVKREMRLEQRWVTNQQEKEKMKRERQQKRRLKGQKKERHSPTKTDSQDNPESMDNILISVSNPDNNPFDLVGSIRTSPSDHQSLPSPVEQKCDVTTKLSALCQNLVEAVNQKSIISAHNLCAEGPGMVDSLSSTLVTCSSLIGQAGSLQSITQQLSEIEQRLLKEHFKGTITTEDLHTIIHSVVVTVVEEVNGILIPAIMAFEYERLTGSVSSSDIPSSDVPTYSSPSSSDYYQTSSFSTSLQSSSPQIGLSSNTPTPPIMPFQTTTGVIRHGTLTVSFPEEADRESERETEGEASLSVDLAASSSTSPSENQSSPLETSPLCLGSSGTSLGALGTNLLVKVEAVIQEVIRGAVDKLEDERNNRHGRRVRNMSPKEKAERVSKSTEAASRDSSGGRRVRGVENNGKKVETVADRVAKTEVSTIADTTAKTELLTIEDTMAKLEIKKVEIIADMIPKTASKEVATVVELMEKYTLADVMARTEITEVPIIAGTTAKNEVQEVETIADVTVKTKIKEIVEINKRDTQETKVKASFETEVKLTKRLDIDIKTEEANAEMNAGEQDNTISENNSRCYELILTAGESKIEVRDEKIECKVELRDENIDARNETMDAKYSVENAQAEKSEHSHRSPELFKSSSDNDEGGPSMFPMTSLLKSAALSSDQVDEILDKVIDVLTGEGHKVIFSEYRPSMTSSPDSTVCIASSPESRPGLTSTPVDRASSSSIPEARPSSSSATPGSSPSSESLCCMSGAHDQEIHVQCPSDPPGKLLGGQASTLKSQNSLLLNEKDLSDRELIPYANSIINIIMQKMHHDDDLYESVGGQKPLSPRRRSCPALLSQYSPQDNSEIPVLYIPKRADRKSLKSVDPKALRVVRWVLQTIHRRHGWLGQTNGHSRQAKESLLLCDVIQVLLEKLDHKMVTTGDLQVAPTQTHALHTDDRFKTKLQEATVEPISDIIGYLSINLLRSESCFVPKKRWSSSSTLAKSISMTNLGSRAVASAVAMDISSNVVEKLKEASGSSKTTCSMSSLRDFVRAMTVSHPELSQQATSCGSNIHNVYREVLEMVVTKLRSFVTKGGSFHKPTEHLAQKMAESCLEVECAFMEILQTLKSHGTGDEACSTWAVDCMSTTISDTMFKRVTEGGHPPHHTHVSGATVTNCGPIRISDVNQQRPIKIKARMSRSSVNLLQNTVEKFVYKLTGERVSIPELGEGMSTSTSPQQGKDPENLHRPQGVQRRFTTESPSELSPRSQLKREELISTLCTLMTKSIISSLSLDSDFQVPVDAVSDTKESRASAVKLGTNTRTLVPMPPPRPTLTKSQRDNKPGQEDSRRRIRPLRTLQAAKRVVSSMDLDISRTTSRSSGMVARLACPVKSNNSLVSEPPSPSAATSNTSLAASEITENLMCKLLQGDSPDFMSSSKHTSPSPRGTAVTTFN</sequence>
<feature type="compositionally biased region" description="Basic and acidic residues" evidence="1">
    <location>
        <begin position="602"/>
        <end position="612"/>
    </location>
</feature>
<dbReference type="PANTHER" id="PTHR47315:SF3">
    <property type="entry name" value="FIBROUS SHEATH-INTERACTING PROTEIN 2-LIKE"/>
    <property type="match status" value="1"/>
</dbReference>